<dbReference type="PANTHER" id="PTHR35871">
    <property type="entry name" value="EXPRESSED PROTEIN"/>
    <property type="match status" value="1"/>
</dbReference>
<evidence type="ECO:0000313" key="2">
    <source>
        <dbReference type="EMBL" id="KAG1900140.1"/>
    </source>
</evidence>
<dbReference type="AlphaFoldDB" id="A0AAD4E5V1"/>
<name>A0AAD4E5V1_9AGAM</name>
<evidence type="ECO:0000256" key="1">
    <source>
        <dbReference type="SAM" id="SignalP"/>
    </source>
</evidence>
<proteinExistence type="predicted"/>
<dbReference type="RefSeq" id="XP_041225716.1">
    <property type="nucleotide sequence ID" value="XM_041375119.1"/>
</dbReference>
<comment type="caution">
    <text evidence="2">The sequence shown here is derived from an EMBL/GenBank/DDBJ whole genome shotgun (WGS) entry which is preliminary data.</text>
</comment>
<sequence>MEYFLWAFVTGTAWSAAALQTVKFIGKGTYMSRKVKEWSKSYILDRENLPLAKYGGNSTRSRIDNEDLKEELLVHLQSLGKYISATAVIDYLAQPDVQQCFKLTKSISLATAQQWMENCGFRWTTARNGQYVDGHEREDVVEYRQNKFLP</sequence>
<keyword evidence="3" id="KW-1185">Reference proteome</keyword>
<feature type="signal peptide" evidence="1">
    <location>
        <begin position="1"/>
        <end position="18"/>
    </location>
</feature>
<reference evidence="2" key="1">
    <citation type="journal article" date="2020" name="New Phytol.">
        <title>Comparative genomics reveals dynamic genome evolution in host specialist ectomycorrhizal fungi.</title>
        <authorList>
            <person name="Lofgren L.A."/>
            <person name="Nguyen N.H."/>
            <person name="Vilgalys R."/>
            <person name="Ruytinx J."/>
            <person name="Liao H.L."/>
            <person name="Branco S."/>
            <person name="Kuo A."/>
            <person name="LaButti K."/>
            <person name="Lipzen A."/>
            <person name="Andreopoulos W."/>
            <person name="Pangilinan J."/>
            <person name="Riley R."/>
            <person name="Hundley H."/>
            <person name="Na H."/>
            <person name="Barry K."/>
            <person name="Grigoriev I.V."/>
            <person name="Stajich J.E."/>
            <person name="Kennedy P.G."/>
        </authorList>
    </citation>
    <scope>NUCLEOTIDE SEQUENCE</scope>
    <source>
        <strain evidence="2">FC203</strain>
    </source>
</reference>
<dbReference type="GeneID" id="64669417"/>
<dbReference type="Proteomes" id="UP001195769">
    <property type="component" value="Unassembled WGS sequence"/>
</dbReference>
<feature type="non-terminal residue" evidence="2">
    <location>
        <position position="150"/>
    </location>
</feature>
<gene>
    <name evidence="2" type="ORF">F5891DRAFT_952526</name>
</gene>
<dbReference type="EMBL" id="JABBWK010000028">
    <property type="protein sequence ID" value="KAG1900140.1"/>
    <property type="molecule type" value="Genomic_DNA"/>
</dbReference>
<accession>A0AAD4E5V1</accession>
<dbReference type="PANTHER" id="PTHR35871:SF1">
    <property type="entry name" value="CXC1-LIKE CYSTEINE CLUSTER ASSOCIATED WITH KDZ TRANSPOSASES DOMAIN-CONTAINING PROTEIN"/>
    <property type="match status" value="1"/>
</dbReference>
<protein>
    <submittedName>
        <fullName evidence="2">Uncharacterized protein</fullName>
    </submittedName>
</protein>
<organism evidence="2 3">
    <name type="scientific">Suillus fuscotomentosus</name>
    <dbReference type="NCBI Taxonomy" id="1912939"/>
    <lineage>
        <taxon>Eukaryota</taxon>
        <taxon>Fungi</taxon>
        <taxon>Dikarya</taxon>
        <taxon>Basidiomycota</taxon>
        <taxon>Agaricomycotina</taxon>
        <taxon>Agaricomycetes</taxon>
        <taxon>Agaricomycetidae</taxon>
        <taxon>Boletales</taxon>
        <taxon>Suillineae</taxon>
        <taxon>Suillaceae</taxon>
        <taxon>Suillus</taxon>
    </lineage>
</organism>
<evidence type="ECO:0000313" key="3">
    <source>
        <dbReference type="Proteomes" id="UP001195769"/>
    </source>
</evidence>
<keyword evidence="1" id="KW-0732">Signal</keyword>
<feature type="chain" id="PRO_5042045089" evidence="1">
    <location>
        <begin position="19"/>
        <end position="150"/>
    </location>
</feature>